<dbReference type="PANTHER" id="PTHR39624:SF2">
    <property type="entry name" value="OSMC-LIKE PROTEIN"/>
    <property type="match status" value="1"/>
</dbReference>
<dbReference type="EMBL" id="CP036274">
    <property type="protein sequence ID" value="QDU26670.1"/>
    <property type="molecule type" value="Genomic_DNA"/>
</dbReference>
<accession>A0A517Y8V8</accession>
<organism evidence="1 2">
    <name type="scientific">Anatilimnocola aggregata</name>
    <dbReference type="NCBI Taxonomy" id="2528021"/>
    <lineage>
        <taxon>Bacteria</taxon>
        <taxon>Pseudomonadati</taxon>
        <taxon>Planctomycetota</taxon>
        <taxon>Planctomycetia</taxon>
        <taxon>Pirellulales</taxon>
        <taxon>Pirellulaceae</taxon>
        <taxon>Anatilimnocola</taxon>
    </lineage>
</organism>
<gene>
    <name evidence="1" type="ORF">ETAA8_17510</name>
</gene>
<keyword evidence="2" id="KW-1185">Reference proteome</keyword>
<dbReference type="RefSeq" id="WP_145087444.1">
    <property type="nucleotide sequence ID" value="NZ_CP036274.1"/>
</dbReference>
<evidence type="ECO:0000313" key="2">
    <source>
        <dbReference type="Proteomes" id="UP000315017"/>
    </source>
</evidence>
<dbReference type="InterPro" id="IPR003718">
    <property type="entry name" value="OsmC/Ohr_fam"/>
</dbReference>
<proteinExistence type="predicted"/>
<evidence type="ECO:0000313" key="1">
    <source>
        <dbReference type="EMBL" id="QDU26670.1"/>
    </source>
</evidence>
<dbReference type="PANTHER" id="PTHR39624">
    <property type="entry name" value="PROTEIN INVOLVED IN RIMO-MEDIATED BETA-METHYLTHIOLATION OF RIBOSOMAL PROTEIN S12 YCAO"/>
    <property type="match status" value="1"/>
</dbReference>
<sequence length="125" mass="13094">MIKAASLNQSCQTAFTNGGQSSFADLPVAKGGAGLGFGPHELLEAALATCMVMTVRMYADRHHLPLTSVNCDVRIDRSAIESVALFYALTLEGNLTTEEKQLLQAAAASCPVARTLAARIAVVAT</sequence>
<dbReference type="Proteomes" id="UP000315017">
    <property type="component" value="Chromosome"/>
</dbReference>
<dbReference type="KEGG" id="aagg:ETAA8_17510"/>
<reference evidence="1 2" key="1">
    <citation type="submission" date="2019-02" db="EMBL/GenBank/DDBJ databases">
        <title>Deep-cultivation of Planctomycetes and their phenomic and genomic characterization uncovers novel biology.</title>
        <authorList>
            <person name="Wiegand S."/>
            <person name="Jogler M."/>
            <person name="Boedeker C."/>
            <person name="Pinto D."/>
            <person name="Vollmers J."/>
            <person name="Rivas-Marin E."/>
            <person name="Kohn T."/>
            <person name="Peeters S.H."/>
            <person name="Heuer A."/>
            <person name="Rast P."/>
            <person name="Oberbeckmann S."/>
            <person name="Bunk B."/>
            <person name="Jeske O."/>
            <person name="Meyerdierks A."/>
            <person name="Storesund J.E."/>
            <person name="Kallscheuer N."/>
            <person name="Luecker S."/>
            <person name="Lage O.M."/>
            <person name="Pohl T."/>
            <person name="Merkel B.J."/>
            <person name="Hornburger P."/>
            <person name="Mueller R.-W."/>
            <person name="Bruemmer F."/>
            <person name="Labrenz M."/>
            <person name="Spormann A.M."/>
            <person name="Op den Camp H."/>
            <person name="Overmann J."/>
            <person name="Amann R."/>
            <person name="Jetten M.S.M."/>
            <person name="Mascher T."/>
            <person name="Medema M.H."/>
            <person name="Devos D.P."/>
            <person name="Kaster A.-K."/>
            <person name="Ovreas L."/>
            <person name="Rohde M."/>
            <person name="Galperin M.Y."/>
            <person name="Jogler C."/>
        </authorList>
    </citation>
    <scope>NUCLEOTIDE SEQUENCE [LARGE SCALE GENOMIC DNA]</scope>
    <source>
        <strain evidence="1 2">ETA_A8</strain>
    </source>
</reference>
<name>A0A517Y8V8_9BACT</name>
<protein>
    <submittedName>
        <fullName evidence="1">OsmC-like protein</fullName>
    </submittedName>
</protein>
<dbReference type="Gene3D" id="3.30.300.20">
    <property type="match status" value="1"/>
</dbReference>
<dbReference type="AlphaFoldDB" id="A0A517Y8V8"/>
<dbReference type="InterPro" id="IPR015946">
    <property type="entry name" value="KH_dom-like_a/b"/>
</dbReference>
<dbReference type="InterPro" id="IPR036102">
    <property type="entry name" value="OsmC/Ohrsf"/>
</dbReference>
<dbReference type="SUPFAM" id="SSF82784">
    <property type="entry name" value="OsmC-like"/>
    <property type="match status" value="1"/>
</dbReference>
<dbReference type="Pfam" id="PF02566">
    <property type="entry name" value="OsmC"/>
    <property type="match status" value="1"/>
</dbReference>
<dbReference type="OrthoDB" id="9780269at2"/>